<dbReference type="InterPro" id="IPR029063">
    <property type="entry name" value="SAM-dependent_MTases_sf"/>
</dbReference>
<dbReference type="GO" id="GO:0008168">
    <property type="term" value="F:methyltransferase activity"/>
    <property type="evidence" value="ECO:0007669"/>
    <property type="project" value="UniProtKB-KW"/>
</dbReference>
<dbReference type="SUPFAM" id="SSF53335">
    <property type="entry name" value="S-adenosyl-L-methionine-dependent methyltransferases"/>
    <property type="match status" value="1"/>
</dbReference>
<dbReference type="Proteomes" id="UP001215598">
    <property type="component" value="Unassembled WGS sequence"/>
</dbReference>
<dbReference type="GO" id="GO:0032259">
    <property type="term" value="P:methylation"/>
    <property type="evidence" value="ECO:0007669"/>
    <property type="project" value="UniProtKB-KW"/>
</dbReference>
<comment type="caution">
    <text evidence="1">The sequence shown here is derived from an EMBL/GenBank/DDBJ whole genome shotgun (WGS) entry which is preliminary data.</text>
</comment>
<dbReference type="CDD" id="cd02440">
    <property type="entry name" value="AdoMet_MTases"/>
    <property type="match status" value="1"/>
</dbReference>
<evidence type="ECO:0000313" key="2">
    <source>
        <dbReference type="Proteomes" id="UP001215598"/>
    </source>
</evidence>
<dbReference type="Gene3D" id="3.40.50.150">
    <property type="entry name" value="Vaccinia Virus protein VP39"/>
    <property type="match status" value="1"/>
</dbReference>
<keyword evidence="1" id="KW-0489">Methyltransferase</keyword>
<dbReference type="AlphaFoldDB" id="A0AAD7HPF9"/>
<sequence>MYARLDQQHLAFTEYFGGRLGPAPLIKLQPHRILELGCGSGTWAIQAANEFPASQVIAVDQSPLPDRILPANMSFQQADITKKLNFEPESFDAVHCRLVLLYVANVREVIQQISRLLKPGGLLLIEDAELGSWYESGGSATRRFMSKVREVWTERGADFELGKNIQHMIASLGDFPDIHVRQIRLPFAGNGPDETLNRLGLAMQKSVVGFSQNLAKRFAEQGFTHDMLLEHLKELEQSDNRITMDMYFCWARRAIA</sequence>
<accession>A0AAD7HPF9</accession>
<dbReference type="EMBL" id="JARKIB010000195">
    <property type="protein sequence ID" value="KAJ7725330.1"/>
    <property type="molecule type" value="Genomic_DNA"/>
</dbReference>
<evidence type="ECO:0000313" key="1">
    <source>
        <dbReference type="EMBL" id="KAJ7725330.1"/>
    </source>
</evidence>
<proteinExistence type="predicted"/>
<dbReference type="PANTHER" id="PTHR43591:SF24">
    <property type="entry name" value="2-METHOXY-6-POLYPRENYL-1,4-BENZOQUINOL METHYLASE, MITOCHONDRIAL"/>
    <property type="match status" value="1"/>
</dbReference>
<organism evidence="1 2">
    <name type="scientific">Mycena metata</name>
    <dbReference type="NCBI Taxonomy" id="1033252"/>
    <lineage>
        <taxon>Eukaryota</taxon>
        <taxon>Fungi</taxon>
        <taxon>Dikarya</taxon>
        <taxon>Basidiomycota</taxon>
        <taxon>Agaricomycotina</taxon>
        <taxon>Agaricomycetes</taxon>
        <taxon>Agaricomycetidae</taxon>
        <taxon>Agaricales</taxon>
        <taxon>Marasmiineae</taxon>
        <taxon>Mycenaceae</taxon>
        <taxon>Mycena</taxon>
    </lineage>
</organism>
<dbReference type="Pfam" id="PF13489">
    <property type="entry name" value="Methyltransf_23"/>
    <property type="match status" value="1"/>
</dbReference>
<protein>
    <submittedName>
        <fullName evidence="1">S-adenosyl-L-methionine-dependent methyltransferase</fullName>
    </submittedName>
</protein>
<keyword evidence="2" id="KW-1185">Reference proteome</keyword>
<dbReference type="PANTHER" id="PTHR43591">
    <property type="entry name" value="METHYLTRANSFERASE"/>
    <property type="match status" value="1"/>
</dbReference>
<name>A0AAD7HPF9_9AGAR</name>
<reference evidence="1" key="1">
    <citation type="submission" date="2023-03" db="EMBL/GenBank/DDBJ databases">
        <title>Massive genome expansion in bonnet fungi (Mycena s.s.) driven by repeated elements and novel gene families across ecological guilds.</title>
        <authorList>
            <consortium name="Lawrence Berkeley National Laboratory"/>
            <person name="Harder C.B."/>
            <person name="Miyauchi S."/>
            <person name="Viragh M."/>
            <person name="Kuo A."/>
            <person name="Thoen E."/>
            <person name="Andreopoulos B."/>
            <person name="Lu D."/>
            <person name="Skrede I."/>
            <person name="Drula E."/>
            <person name="Henrissat B."/>
            <person name="Morin E."/>
            <person name="Kohler A."/>
            <person name="Barry K."/>
            <person name="LaButti K."/>
            <person name="Morin E."/>
            <person name="Salamov A."/>
            <person name="Lipzen A."/>
            <person name="Mereny Z."/>
            <person name="Hegedus B."/>
            <person name="Baldrian P."/>
            <person name="Stursova M."/>
            <person name="Weitz H."/>
            <person name="Taylor A."/>
            <person name="Grigoriev I.V."/>
            <person name="Nagy L.G."/>
            <person name="Martin F."/>
            <person name="Kauserud H."/>
        </authorList>
    </citation>
    <scope>NUCLEOTIDE SEQUENCE</scope>
    <source>
        <strain evidence="1">CBHHK182m</strain>
    </source>
</reference>
<keyword evidence="1" id="KW-0808">Transferase</keyword>
<gene>
    <name evidence="1" type="ORF">B0H16DRAFT_1594572</name>
</gene>